<sequence length="128" mass="13877">MKSLLTFVFVLSATLAWAGVNTACSSAQAQQPSQTSKQSKQVLACAPALKATKVQKEKGNDKTKNNVEVAPVANEKPLEFEIPELPVPAEAKPQKKQTRKSQQPSILPLMMCSPALLNRLYTEKPSEG</sequence>
<keyword evidence="4" id="KW-1185">Reference proteome</keyword>
<name>A0A1I1I7U2_9BACT</name>
<feature type="region of interest" description="Disordered" evidence="1">
    <location>
        <begin position="85"/>
        <end position="108"/>
    </location>
</feature>
<evidence type="ECO:0000313" key="4">
    <source>
        <dbReference type="Proteomes" id="UP000199514"/>
    </source>
</evidence>
<feature type="chain" id="PRO_5011698453" evidence="2">
    <location>
        <begin position="19"/>
        <end position="128"/>
    </location>
</feature>
<keyword evidence="2" id="KW-0732">Signal</keyword>
<evidence type="ECO:0000256" key="2">
    <source>
        <dbReference type="SAM" id="SignalP"/>
    </source>
</evidence>
<accession>A0A1I1I7U2</accession>
<dbReference type="EMBL" id="FOLE01000004">
    <property type="protein sequence ID" value="SFC32131.1"/>
    <property type="molecule type" value="Genomic_DNA"/>
</dbReference>
<reference evidence="3 4" key="1">
    <citation type="submission" date="2016-10" db="EMBL/GenBank/DDBJ databases">
        <authorList>
            <person name="de Groot N.N."/>
        </authorList>
    </citation>
    <scope>NUCLEOTIDE SEQUENCE [LARGE SCALE GENOMIC DNA]</scope>
    <source>
        <strain evidence="3 4">DSM 6793</strain>
    </source>
</reference>
<dbReference type="AlphaFoldDB" id="A0A1I1I7U2"/>
<dbReference type="RefSeq" id="WP_091511110.1">
    <property type="nucleotide sequence ID" value="NZ_FOLE01000004.1"/>
</dbReference>
<organism evidence="3 4">
    <name type="scientific">Flexibacter flexilis DSM 6793</name>
    <dbReference type="NCBI Taxonomy" id="927664"/>
    <lineage>
        <taxon>Bacteria</taxon>
        <taxon>Pseudomonadati</taxon>
        <taxon>Bacteroidota</taxon>
        <taxon>Cytophagia</taxon>
        <taxon>Cytophagales</taxon>
        <taxon>Flexibacteraceae</taxon>
        <taxon>Flexibacter</taxon>
    </lineage>
</organism>
<feature type="signal peptide" evidence="2">
    <location>
        <begin position="1"/>
        <end position="18"/>
    </location>
</feature>
<gene>
    <name evidence="3" type="ORF">SAMN05421780_104246</name>
</gene>
<protein>
    <submittedName>
        <fullName evidence="3">Uncharacterized protein</fullName>
    </submittedName>
</protein>
<dbReference type="Proteomes" id="UP000199514">
    <property type="component" value="Unassembled WGS sequence"/>
</dbReference>
<evidence type="ECO:0000313" key="3">
    <source>
        <dbReference type="EMBL" id="SFC32131.1"/>
    </source>
</evidence>
<evidence type="ECO:0000256" key="1">
    <source>
        <dbReference type="SAM" id="MobiDB-lite"/>
    </source>
</evidence>
<proteinExistence type="predicted"/>